<dbReference type="GO" id="GO:0016740">
    <property type="term" value="F:transferase activity"/>
    <property type="evidence" value="ECO:0007669"/>
    <property type="project" value="UniProtKB-KW"/>
</dbReference>
<dbReference type="RefSeq" id="WP_132177734.1">
    <property type="nucleotide sequence ID" value="NZ_SMKX01000250.1"/>
</dbReference>
<reference evidence="3 4" key="1">
    <citation type="submission" date="2019-03" db="EMBL/GenBank/DDBJ databases">
        <title>Draft genome sequences of novel Actinobacteria.</title>
        <authorList>
            <person name="Sahin N."/>
            <person name="Ay H."/>
            <person name="Saygin H."/>
        </authorList>
    </citation>
    <scope>NUCLEOTIDE SEQUENCE [LARGE SCALE GENOMIC DNA]</scope>
    <source>
        <strain evidence="3 4">JCM 13523</strain>
    </source>
</reference>
<comment type="similarity">
    <text evidence="1">Belongs to the glycosyltransferase 2 family.</text>
</comment>
<keyword evidence="4" id="KW-1185">Reference proteome</keyword>
<evidence type="ECO:0000256" key="1">
    <source>
        <dbReference type="ARBA" id="ARBA00006739"/>
    </source>
</evidence>
<dbReference type="Pfam" id="PF00535">
    <property type="entry name" value="Glycos_transf_2"/>
    <property type="match status" value="1"/>
</dbReference>
<sequence>MSGADSSPEPFERAVACVIPAKDEAARIAATVDAVHKLIGVDLVVVVDDGSSDGTAQVAERAGAVVVRHDRNRGKAAAMETGAAAVAERDGARPRHLLFLDADLTDSAGAVAPLIEPVQAGRADMTIGTLPVQVRADGSKAGGHGFVVKLARAGIQEATGWSPEQPLSGQRCLTRAAYDAAVPLASGFGVETALTIDLGRKGFRIIEVPIEVHHRATGTDLRGQLHRGRQYLHVRRALAARSALPAEGGPSLRSLFPRKTTP</sequence>
<dbReference type="PANTHER" id="PTHR48090:SF7">
    <property type="entry name" value="RFBJ PROTEIN"/>
    <property type="match status" value="1"/>
</dbReference>
<evidence type="ECO:0000259" key="2">
    <source>
        <dbReference type="Pfam" id="PF00535"/>
    </source>
</evidence>
<keyword evidence="3" id="KW-0808">Transferase</keyword>
<dbReference type="PANTHER" id="PTHR48090">
    <property type="entry name" value="UNDECAPRENYL-PHOSPHATE 4-DEOXY-4-FORMAMIDO-L-ARABINOSE TRANSFERASE-RELATED"/>
    <property type="match status" value="1"/>
</dbReference>
<accession>A0A4R4YIK1</accession>
<dbReference type="EMBL" id="SMKX01000250">
    <property type="protein sequence ID" value="TDD43884.1"/>
    <property type="molecule type" value="Genomic_DNA"/>
</dbReference>
<dbReference type="Proteomes" id="UP000295124">
    <property type="component" value="Unassembled WGS sequence"/>
</dbReference>
<name>A0A4R4YIK1_9ACTN</name>
<comment type="caution">
    <text evidence="3">The sequence shown here is derived from an EMBL/GenBank/DDBJ whole genome shotgun (WGS) entry which is preliminary data.</text>
</comment>
<evidence type="ECO:0000313" key="4">
    <source>
        <dbReference type="Proteomes" id="UP000295124"/>
    </source>
</evidence>
<dbReference type="AlphaFoldDB" id="A0A4R4YIK1"/>
<gene>
    <name evidence="3" type="ORF">E1263_41245</name>
</gene>
<dbReference type="InterPro" id="IPR050256">
    <property type="entry name" value="Glycosyltransferase_2"/>
</dbReference>
<protein>
    <submittedName>
        <fullName evidence="3">Glycosyltransferase</fullName>
    </submittedName>
</protein>
<feature type="domain" description="Glycosyltransferase 2-like" evidence="2">
    <location>
        <begin position="18"/>
        <end position="139"/>
    </location>
</feature>
<proteinExistence type="inferred from homology"/>
<organism evidence="3 4">
    <name type="scientific">Kribbella antibiotica</name>
    <dbReference type="NCBI Taxonomy" id="190195"/>
    <lineage>
        <taxon>Bacteria</taxon>
        <taxon>Bacillati</taxon>
        <taxon>Actinomycetota</taxon>
        <taxon>Actinomycetes</taxon>
        <taxon>Propionibacteriales</taxon>
        <taxon>Kribbellaceae</taxon>
        <taxon>Kribbella</taxon>
    </lineage>
</organism>
<dbReference type="Gene3D" id="3.90.550.10">
    <property type="entry name" value="Spore Coat Polysaccharide Biosynthesis Protein SpsA, Chain A"/>
    <property type="match status" value="1"/>
</dbReference>
<dbReference type="OrthoDB" id="9810303at2"/>
<dbReference type="InterPro" id="IPR029044">
    <property type="entry name" value="Nucleotide-diphossugar_trans"/>
</dbReference>
<evidence type="ECO:0000313" key="3">
    <source>
        <dbReference type="EMBL" id="TDD43884.1"/>
    </source>
</evidence>
<dbReference type="InterPro" id="IPR001173">
    <property type="entry name" value="Glyco_trans_2-like"/>
</dbReference>
<dbReference type="SUPFAM" id="SSF53448">
    <property type="entry name" value="Nucleotide-diphospho-sugar transferases"/>
    <property type="match status" value="1"/>
</dbReference>